<evidence type="ECO:0000313" key="4">
    <source>
        <dbReference type="Proteomes" id="UP000323732"/>
    </source>
</evidence>
<sequence>MSAKKHVLKVQKPSGEEDIFDFDRLFKDAANYNKKADQQDIQYPRGASISRKSSIVKGLFAAKA</sequence>
<dbReference type="GeneID" id="97347812"/>
<accession>A0A5D4RM69</accession>
<dbReference type="RefSeq" id="WP_009792341.1">
    <property type="nucleotide sequence ID" value="NZ_CP160000.1"/>
</dbReference>
<dbReference type="EMBL" id="VTER01000002">
    <property type="protein sequence ID" value="TYS50926.1"/>
    <property type="molecule type" value="Genomic_DNA"/>
</dbReference>
<dbReference type="AlphaFoldDB" id="A0A5D4RM69"/>
<dbReference type="Proteomes" id="UP000323732">
    <property type="component" value="Unassembled WGS sequence"/>
</dbReference>
<name>A0A5D4RM69_9BACI</name>
<proteinExistence type="predicted"/>
<reference evidence="3 4" key="1">
    <citation type="submission" date="2019-08" db="EMBL/GenBank/DDBJ databases">
        <title>Bacillus genomes from the desert of Cuatro Cienegas, Coahuila.</title>
        <authorList>
            <person name="Olmedo-Alvarez G."/>
        </authorList>
    </citation>
    <scope>NUCLEOTIDE SEQUENCE [LARGE SCALE GENOMIC DNA]</scope>
    <source>
        <strain evidence="2 4">CH37_1T</strain>
        <strain evidence="1 3">CH446_14T</strain>
    </source>
</reference>
<evidence type="ECO:0000313" key="3">
    <source>
        <dbReference type="Proteomes" id="UP000322139"/>
    </source>
</evidence>
<dbReference type="EMBL" id="VTES01000005">
    <property type="protein sequence ID" value="TYS62192.1"/>
    <property type="molecule type" value="Genomic_DNA"/>
</dbReference>
<evidence type="ECO:0000313" key="2">
    <source>
        <dbReference type="EMBL" id="TYS62192.1"/>
    </source>
</evidence>
<dbReference type="Proteomes" id="UP000322139">
    <property type="component" value="Unassembled WGS sequence"/>
</dbReference>
<evidence type="ECO:0000313" key="1">
    <source>
        <dbReference type="EMBL" id="TYS50926.1"/>
    </source>
</evidence>
<gene>
    <name evidence="2" type="ORF">FZD47_19140</name>
    <name evidence="1" type="ORF">FZD51_02460</name>
</gene>
<comment type="caution">
    <text evidence="1">The sequence shown here is derived from an EMBL/GenBank/DDBJ whole genome shotgun (WGS) entry which is preliminary data.</text>
</comment>
<organism evidence="1 3">
    <name type="scientific">Bacillus infantis</name>
    <dbReference type="NCBI Taxonomy" id="324767"/>
    <lineage>
        <taxon>Bacteria</taxon>
        <taxon>Bacillati</taxon>
        <taxon>Bacillota</taxon>
        <taxon>Bacilli</taxon>
        <taxon>Bacillales</taxon>
        <taxon>Bacillaceae</taxon>
        <taxon>Bacillus</taxon>
    </lineage>
</organism>
<protein>
    <submittedName>
        <fullName evidence="1">Uncharacterized protein</fullName>
    </submittedName>
</protein>